<protein>
    <submittedName>
        <fullName evidence="3">DUF1754-domain-containing protein</fullName>
    </submittedName>
</protein>
<reference evidence="3" key="1">
    <citation type="submission" date="2019-10" db="EMBL/GenBank/DDBJ databases">
        <authorList>
            <consortium name="DOE Joint Genome Institute"/>
            <person name="Kuo A."/>
            <person name="Miyauchi S."/>
            <person name="Kiss E."/>
            <person name="Drula E."/>
            <person name="Kohler A."/>
            <person name="Sanchez-Garcia M."/>
            <person name="Andreopoulos B."/>
            <person name="Barry K.W."/>
            <person name="Bonito G."/>
            <person name="Buee M."/>
            <person name="Carver A."/>
            <person name="Chen C."/>
            <person name="Cichocki N."/>
            <person name="Clum A."/>
            <person name="Culley D."/>
            <person name="Crous P.W."/>
            <person name="Fauchery L."/>
            <person name="Girlanda M."/>
            <person name="Hayes R."/>
            <person name="Keri Z."/>
            <person name="LaButti K."/>
            <person name="Lipzen A."/>
            <person name="Lombard V."/>
            <person name="Magnuson J."/>
            <person name="Maillard F."/>
            <person name="Morin E."/>
            <person name="Murat C."/>
            <person name="Nolan M."/>
            <person name="Ohm R."/>
            <person name="Pangilinan J."/>
            <person name="Pereira M."/>
            <person name="Perotto S."/>
            <person name="Peter M."/>
            <person name="Riley R."/>
            <person name="Sitrit Y."/>
            <person name="Stielow B."/>
            <person name="Szollosi G."/>
            <person name="Zifcakova L."/>
            <person name="Stursova M."/>
            <person name="Spatafora J.W."/>
            <person name="Tedersoo L."/>
            <person name="Vaario L.-M."/>
            <person name="Yamada A."/>
            <person name="Yan M."/>
            <person name="Wang P."/>
            <person name="Xu J."/>
            <person name="Bruns T."/>
            <person name="Baldrian P."/>
            <person name="Vilgalys R."/>
            <person name="Henrissat B."/>
            <person name="Grigoriev I.V."/>
            <person name="Hibbett D."/>
            <person name="Nagy L.G."/>
            <person name="Martin F.M."/>
        </authorList>
    </citation>
    <scope>NUCLEOTIDE SEQUENCE</scope>
    <source>
        <strain evidence="3">Prilba</strain>
    </source>
</reference>
<dbReference type="Pfam" id="PF08555">
    <property type="entry name" value="FAM32A"/>
    <property type="match status" value="1"/>
</dbReference>
<feature type="region of interest" description="Disordered" evidence="1">
    <location>
        <begin position="17"/>
        <end position="117"/>
    </location>
</feature>
<feature type="compositionally biased region" description="Basic and acidic residues" evidence="1">
    <location>
        <begin position="104"/>
        <end position="117"/>
    </location>
</feature>
<dbReference type="AlphaFoldDB" id="A0A9P5MYZ2"/>
<dbReference type="GO" id="GO:0005730">
    <property type="term" value="C:nucleolus"/>
    <property type="evidence" value="ECO:0007669"/>
    <property type="project" value="TreeGrafter"/>
</dbReference>
<dbReference type="EMBL" id="WHVB01000143">
    <property type="protein sequence ID" value="KAF8460977.1"/>
    <property type="molecule type" value="Genomic_DNA"/>
</dbReference>
<dbReference type="PANTHER" id="PTHR13282">
    <property type="entry name" value="PROTEIN FAM32A"/>
    <property type="match status" value="1"/>
</dbReference>
<gene>
    <name evidence="3" type="ORF">DFH94DRAFT_734480</name>
    <name evidence="2" type="ORF">DFH94DRAFT_789978</name>
</gene>
<dbReference type="OrthoDB" id="205403at2759"/>
<evidence type="ECO:0000313" key="4">
    <source>
        <dbReference type="Proteomes" id="UP000759537"/>
    </source>
</evidence>
<keyword evidence="4" id="KW-1185">Reference proteome</keyword>
<dbReference type="Proteomes" id="UP000759537">
    <property type="component" value="Unassembled WGS sequence"/>
</dbReference>
<sequence length="117" mass="12706">MADYNICQVGSLKLKRTAGDSAVKKKKKPKVARGAIQDEESAKASPSGSGRNSPAAPGGSDERRTAAEKRFQEVQRKRLADKVKKLAGKTHKDRVNDFNTKLETLSEHHDIPKVGPG</sequence>
<dbReference type="EMBL" id="WHVB01000006">
    <property type="protein sequence ID" value="KAF8481999.1"/>
    <property type="molecule type" value="Genomic_DNA"/>
</dbReference>
<accession>A0A9P5MYZ2</accession>
<dbReference type="InterPro" id="IPR013865">
    <property type="entry name" value="FAM32A"/>
</dbReference>
<evidence type="ECO:0000256" key="1">
    <source>
        <dbReference type="SAM" id="MobiDB-lite"/>
    </source>
</evidence>
<feature type="compositionally biased region" description="Basic and acidic residues" evidence="1">
    <location>
        <begin position="60"/>
        <end position="84"/>
    </location>
</feature>
<proteinExistence type="predicted"/>
<comment type="caution">
    <text evidence="3">The sequence shown here is derived from an EMBL/GenBank/DDBJ whole genome shotgun (WGS) entry which is preliminary data.</text>
</comment>
<reference evidence="3" key="2">
    <citation type="journal article" date="2020" name="Nat. Commun.">
        <title>Large-scale genome sequencing of mycorrhizal fungi provides insights into the early evolution of symbiotic traits.</title>
        <authorList>
            <person name="Miyauchi S."/>
            <person name="Kiss E."/>
            <person name="Kuo A."/>
            <person name="Drula E."/>
            <person name="Kohler A."/>
            <person name="Sanchez-Garcia M."/>
            <person name="Morin E."/>
            <person name="Andreopoulos B."/>
            <person name="Barry K.W."/>
            <person name="Bonito G."/>
            <person name="Buee M."/>
            <person name="Carver A."/>
            <person name="Chen C."/>
            <person name="Cichocki N."/>
            <person name="Clum A."/>
            <person name="Culley D."/>
            <person name="Crous P.W."/>
            <person name="Fauchery L."/>
            <person name="Girlanda M."/>
            <person name="Hayes R.D."/>
            <person name="Keri Z."/>
            <person name="LaButti K."/>
            <person name="Lipzen A."/>
            <person name="Lombard V."/>
            <person name="Magnuson J."/>
            <person name="Maillard F."/>
            <person name="Murat C."/>
            <person name="Nolan M."/>
            <person name="Ohm R.A."/>
            <person name="Pangilinan J."/>
            <person name="Pereira M.F."/>
            <person name="Perotto S."/>
            <person name="Peter M."/>
            <person name="Pfister S."/>
            <person name="Riley R."/>
            <person name="Sitrit Y."/>
            <person name="Stielow J.B."/>
            <person name="Szollosi G."/>
            <person name="Zifcakova L."/>
            <person name="Stursova M."/>
            <person name="Spatafora J.W."/>
            <person name="Tedersoo L."/>
            <person name="Vaario L.M."/>
            <person name="Yamada A."/>
            <person name="Yan M."/>
            <person name="Wang P."/>
            <person name="Xu J."/>
            <person name="Bruns T."/>
            <person name="Baldrian P."/>
            <person name="Vilgalys R."/>
            <person name="Dunand C."/>
            <person name="Henrissat B."/>
            <person name="Grigoriev I.V."/>
            <person name="Hibbett D."/>
            <person name="Nagy L.G."/>
            <person name="Martin F.M."/>
        </authorList>
    </citation>
    <scope>NUCLEOTIDE SEQUENCE</scope>
    <source>
        <strain evidence="3">Prilba</strain>
    </source>
</reference>
<dbReference type="PANTHER" id="PTHR13282:SF6">
    <property type="entry name" value="PROTEIN FAM32A"/>
    <property type="match status" value="1"/>
</dbReference>
<evidence type="ECO:0000313" key="2">
    <source>
        <dbReference type="EMBL" id="KAF8460977.1"/>
    </source>
</evidence>
<organism evidence="3 4">
    <name type="scientific">Russula ochroleuca</name>
    <dbReference type="NCBI Taxonomy" id="152965"/>
    <lineage>
        <taxon>Eukaryota</taxon>
        <taxon>Fungi</taxon>
        <taxon>Dikarya</taxon>
        <taxon>Basidiomycota</taxon>
        <taxon>Agaricomycotina</taxon>
        <taxon>Agaricomycetes</taxon>
        <taxon>Russulales</taxon>
        <taxon>Russulaceae</taxon>
        <taxon>Russula</taxon>
    </lineage>
</organism>
<evidence type="ECO:0000313" key="3">
    <source>
        <dbReference type="EMBL" id="KAF8481999.1"/>
    </source>
</evidence>
<name>A0A9P5MYZ2_9AGAM</name>